<name>A0AAN9E0A4_CROPI</name>
<reference evidence="1 2" key="1">
    <citation type="submission" date="2024-01" db="EMBL/GenBank/DDBJ databases">
        <title>The genomes of 5 underutilized Papilionoideae crops provide insights into root nodulation and disease resistanc.</title>
        <authorList>
            <person name="Yuan L."/>
        </authorList>
    </citation>
    <scope>NUCLEOTIDE SEQUENCE [LARGE SCALE GENOMIC DNA]</scope>
    <source>
        <strain evidence="1">ZHUSHIDOU_FW_LH</strain>
        <tissue evidence="1">Leaf</tissue>
    </source>
</reference>
<sequence length="203" mass="22950">MEEMFWSMSDIRLSDMDVDPPPILRQSISMTILIPNRTTAYLYLYSCKEEMLAASQPFQYQLYSFLLASHSSQPVEFDCFLKSDNHWPVLIYYFWYALYNTMLCPSDMAEGAVADIEAWCCCQWYKNQTDGSSIGRILLVLDVEVVFSQVTIGVTNYVLADAQVACALCCLNGGVLSSICIVIATILLDYGTDLALVDMKHDF</sequence>
<dbReference type="AlphaFoldDB" id="A0AAN9E0A4"/>
<comment type="caution">
    <text evidence="1">The sequence shown here is derived from an EMBL/GenBank/DDBJ whole genome shotgun (WGS) entry which is preliminary data.</text>
</comment>
<evidence type="ECO:0000313" key="1">
    <source>
        <dbReference type="EMBL" id="KAK7243696.1"/>
    </source>
</evidence>
<accession>A0AAN9E0A4</accession>
<evidence type="ECO:0000313" key="2">
    <source>
        <dbReference type="Proteomes" id="UP001372338"/>
    </source>
</evidence>
<dbReference type="Proteomes" id="UP001372338">
    <property type="component" value="Unassembled WGS sequence"/>
</dbReference>
<organism evidence="1 2">
    <name type="scientific">Crotalaria pallida</name>
    <name type="common">Smooth rattlebox</name>
    <name type="synonym">Crotalaria striata</name>
    <dbReference type="NCBI Taxonomy" id="3830"/>
    <lineage>
        <taxon>Eukaryota</taxon>
        <taxon>Viridiplantae</taxon>
        <taxon>Streptophyta</taxon>
        <taxon>Embryophyta</taxon>
        <taxon>Tracheophyta</taxon>
        <taxon>Spermatophyta</taxon>
        <taxon>Magnoliopsida</taxon>
        <taxon>eudicotyledons</taxon>
        <taxon>Gunneridae</taxon>
        <taxon>Pentapetalae</taxon>
        <taxon>rosids</taxon>
        <taxon>fabids</taxon>
        <taxon>Fabales</taxon>
        <taxon>Fabaceae</taxon>
        <taxon>Papilionoideae</taxon>
        <taxon>50 kb inversion clade</taxon>
        <taxon>genistoids sensu lato</taxon>
        <taxon>core genistoids</taxon>
        <taxon>Crotalarieae</taxon>
        <taxon>Crotalaria</taxon>
    </lineage>
</organism>
<protein>
    <submittedName>
        <fullName evidence="1">Uncharacterized protein</fullName>
    </submittedName>
</protein>
<proteinExistence type="predicted"/>
<keyword evidence="2" id="KW-1185">Reference proteome</keyword>
<dbReference type="EMBL" id="JAYWIO010000008">
    <property type="protein sequence ID" value="KAK7243696.1"/>
    <property type="molecule type" value="Genomic_DNA"/>
</dbReference>
<gene>
    <name evidence="1" type="ORF">RIF29_38506</name>
</gene>